<gene>
    <name evidence="2" type="ORF">IDH44_10820</name>
</gene>
<organism evidence="2 3">
    <name type="scientific">Paenibacillus sabuli</name>
    <dbReference type="NCBI Taxonomy" id="2772509"/>
    <lineage>
        <taxon>Bacteria</taxon>
        <taxon>Bacillati</taxon>
        <taxon>Bacillota</taxon>
        <taxon>Bacilli</taxon>
        <taxon>Bacillales</taxon>
        <taxon>Paenibacillaceae</taxon>
        <taxon>Paenibacillus</taxon>
    </lineage>
</organism>
<dbReference type="RefSeq" id="WP_190917498.1">
    <property type="nucleotide sequence ID" value="NZ_JACXIZ010000017.1"/>
</dbReference>
<protein>
    <submittedName>
        <fullName evidence="2">Uncharacterized protein</fullName>
    </submittedName>
</protein>
<evidence type="ECO:0000313" key="3">
    <source>
        <dbReference type="Proteomes" id="UP000621560"/>
    </source>
</evidence>
<reference evidence="2" key="1">
    <citation type="submission" date="2020-09" db="EMBL/GenBank/DDBJ databases">
        <title>A novel bacterium of genus Paenibacillus, isolated from South China Sea.</title>
        <authorList>
            <person name="Huang H."/>
            <person name="Mo K."/>
            <person name="Hu Y."/>
        </authorList>
    </citation>
    <scope>NUCLEOTIDE SEQUENCE</scope>
    <source>
        <strain evidence="2">IB182496</strain>
    </source>
</reference>
<proteinExistence type="predicted"/>
<evidence type="ECO:0000313" key="2">
    <source>
        <dbReference type="EMBL" id="MBD2845682.1"/>
    </source>
</evidence>
<comment type="caution">
    <text evidence="2">The sequence shown here is derived from an EMBL/GenBank/DDBJ whole genome shotgun (WGS) entry which is preliminary data.</text>
</comment>
<sequence>MDYNWETWSQFFQENWLVLLVALVVLFIVVNVVKTVIKWVIVAVIVIAIVVYSGYNLEDLKTKFDDLKEMSTQVADSVRQEAMQAMAGEMTDATYTSGEDGSYTVRTDNLQLSGRIGDNEVAVIYRGAPLGKWKIDATIQSLIEHSRQNG</sequence>
<feature type="transmembrane region" description="Helical" evidence="1">
    <location>
        <begin position="12"/>
        <end position="30"/>
    </location>
</feature>
<name>A0A927BRZ2_9BACL</name>
<dbReference type="EMBL" id="JACXIZ010000017">
    <property type="protein sequence ID" value="MBD2845682.1"/>
    <property type="molecule type" value="Genomic_DNA"/>
</dbReference>
<dbReference type="AlphaFoldDB" id="A0A927BRZ2"/>
<dbReference type="Proteomes" id="UP000621560">
    <property type="component" value="Unassembled WGS sequence"/>
</dbReference>
<accession>A0A927BRZ2</accession>
<feature type="transmembrane region" description="Helical" evidence="1">
    <location>
        <begin position="36"/>
        <end position="55"/>
    </location>
</feature>
<keyword evidence="1" id="KW-0812">Transmembrane</keyword>
<keyword evidence="3" id="KW-1185">Reference proteome</keyword>
<keyword evidence="1" id="KW-0472">Membrane</keyword>
<evidence type="ECO:0000256" key="1">
    <source>
        <dbReference type="SAM" id="Phobius"/>
    </source>
</evidence>
<keyword evidence="1" id="KW-1133">Transmembrane helix</keyword>